<proteinExistence type="predicted"/>
<dbReference type="AlphaFoldDB" id="A0A0A1ZSJ3"/>
<comment type="caution">
    <text evidence="1">The sequence shown here is derived from an EMBL/GenBank/DDBJ whole genome shotgun (WGS) entry which is preliminary data.</text>
</comment>
<sequence length="45" mass="5269">MDNARKRIKLLSDSDKKCVLEEYKEWISDGLSNNSVLFLRDDPII</sequence>
<name>A0A0A1ZSJ3_PROMR</name>
<evidence type="ECO:0000313" key="2">
    <source>
        <dbReference type="Proteomes" id="UP000030491"/>
    </source>
</evidence>
<evidence type="ECO:0000313" key="1">
    <source>
        <dbReference type="EMBL" id="KGF92410.1"/>
    </source>
</evidence>
<accession>A0A0A1ZSJ3</accession>
<reference evidence="2" key="1">
    <citation type="journal article" date="2014" name="Sci. Data">
        <title>Genomes of diverse isolates of the marine cyanobacterium Prochlorococcus.</title>
        <authorList>
            <person name="Biller S."/>
            <person name="Berube P."/>
            <person name="Thompson J."/>
            <person name="Kelly L."/>
            <person name="Roggensack S."/>
            <person name="Awad L."/>
            <person name="Roache-Johnson K."/>
            <person name="Ding H."/>
            <person name="Giovannoni S.J."/>
            <person name="Moore L.R."/>
            <person name="Chisholm S.W."/>
        </authorList>
    </citation>
    <scope>NUCLEOTIDE SEQUENCE [LARGE SCALE GENOMIC DNA]</scope>
</reference>
<dbReference type="EMBL" id="JNAJ01000008">
    <property type="protein sequence ID" value="KGF92410.1"/>
    <property type="molecule type" value="Genomic_DNA"/>
</dbReference>
<dbReference type="Proteomes" id="UP000030491">
    <property type="component" value="Unassembled WGS sequence"/>
</dbReference>
<protein>
    <submittedName>
        <fullName evidence="1">Uncharacterized protein</fullName>
    </submittedName>
</protein>
<gene>
    <name evidence="1" type="ORF">EU93_0675</name>
</gene>
<organism evidence="1 2">
    <name type="scientific">Prochlorococcus marinus str. MIT 9116</name>
    <dbReference type="NCBI Taxonomy" id="167544"/>
    <lineage>
        <taxon>Bacteria</taxon>
        <taxon>Bacillati</taxon>
        <taxon>Cyanobacteriota</taxon>
        <taxon>Cyanophyceae</taxon>
        <taxon>Synechococcales</taxon>
        <taxon>Prochlorococcaceae</taxon>
        <taxon>Prochlorococcus</taxon>
    </lineage>
</organism>